<dbReference type="InterPro" id="IPR005094">
    <property type="entry name" value="Endonuclease_MobA/VirD2"/>
</dbReference>
<feature type="domain" description="MobA/VirD2-like nuclease" evidence="2">
    <location>
        <begin position="44"/>
        <end position="177"/>
    </location>
</feature>
<dbReference type="Proteomes" id="UP000501945">
    <property type="component" value="Chromosome"/>
</dbReference>
<evidence type="ECO:0000313" key="6">
    <source>
        <dbReference type="Proteomes" id="UP000501945"/>
    </source>
</evidence>
<dbReference type="InterPro" id="IPR048299">
    <property type="entry name" value="LtrB_central"/>
</dbReference>
<proteinExistence type="predicted"/>
<dbReference type="Pfam" id="PF11083">
    <property type="entry name" value="Relaxase_C"/>
    <property type="match status" value="1"/>
</dbReference>
<evidence type="ECO:0000259" key="4">
    <source>
        <dbReference type="Pfam" id="PF20874"/>
    </source>
</evidence>
<feature type="region of interest" description="Disordered" evidence="1">
    <location>
        <begin position="531"/>
        <end position="550"/>
    </location>
</feature>
<evidence type="ECO:0000256" key="1">
    <source>
        <dbReference type="SAM" id="MobiDB-lite"/>
    </source>
</evidence>
<dbReference type="InterPro" id="IPR021112">
    <property type="entry name" value="LtrB_C"/>
</dbReference>
<evidence type="ECO:0000313" key="5">
    <source>
        <dbReference type="EMBL" id="QIW54822.1"/>
    </source>
</evidence>
<evidence type="ECO:0000259" key="3">
    <source>
        <dbReference type="Pfam" id="PF11083"/>
    </source>
</evidence>
<sequence>MVYTKHFVVHATWKLNQLNKYIEDATKTTHDVDSPGHLNNLFEYISNDDKTVSKQLVSGHHVIDVHDMAEEFIQTHIFAKNKKGNAKLLFKDNEVLAHHLIQSFSPDDTLTPEEIHEIGRKTVLELTGGQHEFVIATHVDKDHIHNHIIFNAINLETHKKFRWTKSTKKVYEHISDKHADYAGAKIIEHDKSNFKNFTDYQIYNREKSFKQEIKKRVDFLLANSKDQYDFVLKSRALKLDIDFSGKYAKYKLLDEPQLRPTRSRSITKLKKYDGRYDSTGIMERLKDNIVVPDLENIKQIFDSQNQAEVNDFELNAKIKPWQIDKKTNHGIYIDMEYGTGNNGLIFIHNKFLEKNSDGTLELFIKEKDYFYFMNGQKSQFNKYLTGKTLVNQLSYFNQTIPVRKPRELRAIDDLVSALNFLSDNQVTNGEQFELLASKFDDMIAEIKSQLVTAEDKIIQLNLVLKTLSGASSTDEITKSKAKEKLQQMNIDPDTSVDLLEKQAEALVIEKNIIEDKLSEVINDLKLYENIKHTSDKERENDPIKNKEVKR</sequence>
<reference evidence="5 6" key="1">
    <citation type="submission" date="2019-12" db="EMBL/GenBank/DDBJ databases">
        <title>Whole genome sequences of Lactococcus raffinolactis strains isolated from sewage.</title>
        <authorList>
            <person name="Ybazeta G."/>
            <person name="Ross M."/>
            <person name="Brabant-Kirwan D."/>
            <person name="Saleh M."/>
            <person name="Dillon J.A."/>
            <person name="Splinter K."/>
            <person name="Nokhbeh R."/>
        </authorList>
    </citation>
    <scope>NUCLEOTIDE SEQUENCE [LARGE SCALE GENOMIC DNA]</scope>
    <source>
        <strain evidence="5 6">Lr_19_5</strain>
    </source>
</reference>
<dbReference type="EMBL" id="CP047616">
    <property type="protein sequence ID" value="QIW54822.1"/>
    <property type="molecule type" value="Genomic_DNA"/>
</dbReference>
<accession>A0A6H0UG92</accession>
<organism evidence="5 6">
    <name type="scientific">Pseudolactococcus raffinolactis</name>
    <dbReference type="NCBI Taxonomy" id="1366"/>
    <lineage>
        <taxon>Bacteria</taxon>
        <taxon>Bacillati</taxon>
        <taxon>Bacillota</taxon>
        <taxon>Bacilli</taxon>
        <taxon>Lactobacillales</taxon>
        <taxon>Streptococcaceae</taxon>
        <taxon>Pseudolactococcus</taxon>
    </lineage>
</organism>
<name>A0A6H0UG92_9LACT</name>
<dbReference type="RefSeq" id="WP_167839161.1">
    <property type="nucleotide sequence ID" value="NZ_CP047616.1"/>
</dbReference>
<feature type="domain" description="Group II intron-interrupted relaxase LtrB central" evidence="4">
    <location>
        <begin position="312"/>
        <end position="395"/>
    </location>
</feature>
<evidence type="ECO:0000259" key="2">
    <source>
        <dbReference type="Pfam" id="PF03432"/>
    </source>
</evidence>
<protein>
    <submittedName>
        <fullName evidence="5">Relaxase/mobilization nuclease domain-containing protein</fullName>
    </submittedName>
</protein>
<dbReference type="Pfam" id="PF03432">
    <property type="entry name" value="Relaxase"/>
    <property type="match status" value="1"/>
</dbReference>
<dbReference type="Pfam" id="PF20874">
    <property type="entry name" value="Relaxase_M"/>
    <property type="match status" value="1"/>
</dbReference>
<gene>
    <name evidence="5" type="ORF">GU336_12165</name>
</gene>
<feature type="domain" description="Group II intron-interrupted relaxase LtrB C-terminal" evidence="3">
    <location>
        <begin position="411"/>
        <end position="532"/>
    </location>
</feature>
<dbReference type="AlphaFoldDB" id="A0A6H0UG92"/>